<dbReference type="Proteomes" id="UP000008718">
    <property type="component" value="Chromosome"/>
</dbReference>
<reference evidence="2 3" key="2">
    <citation type="journal article" date="2011" name="Stand. Genomic Sci.">
        <title>Complete genome sequence of Paludibacter propionicigenes type strain (WB4).</title>
        <authorList>
            <person name="Gronow S."/>
            <person name="Munk C."/>
            <person name="Lapidus A."/>
            <person name="Nolan M."/>
            <person name="Lucas S."/>
            <person name="Hammon N."/>
            <person name="Deshpande S."/>
            <person name="Cheng J.F."/>
            <person name="Tapia R."/>
            <person name="Han C."/>
            <person name="Goodwin L."/>
            <person name="Pitluck S."/>
            <person name="Liolios K."/>
            <person name="Ivanova N."/>
            <person name="Mavromatis K."/>
            <person name="Mikhailova N."/>
            <person name="Pati A."/>
            <person name="Chen A."/>
            <person name="Palaniappan K."/>
            <person name="Land M."/>
            <person name="Hauser L."/>
            <person name="Chang Y.J."/>
            <person name="Jeffries C.D."/>
            <person name="Brambilla E."/>
            <person name="Rohde M."/>
            <person name="Goker M."/>
            <person name="Detter J.C."/>
            <person name="Woyke T."/>
            <person name="Bristow J."/>
            <person name="Eisen J.A."/>
            <person name="Markowitz V."/>
            <person name="Hugenholtz P."/>
            <person name="Kyrpides N.C."/>
            <person name="Klenk H.P."/>
        </authorList>
    </citation>
    <scope>NUCLEOTIDE SEQUENCE [LARGE SCALE GENOMIC DNA]</scope>
    <source>
        <strain evidence="3">DSM 17365 / JCM 13257 / WB4</strain>
    </source>
</reference>
<gene>
    <name evidence="2" type="ordered locus">Palpr_2625</name>
</gene>
<name>E4T7R3_PALPW</name>
<sequence>MKRTILTVATALLVSSTMFAQLRATDQTGINVFETPKTDTQFTGKKVEFGASIAMPYIALKNSNDVTNQDPTKNTEALFKNSPNFALSMANLYINSYLADGITLQVTMYLASKHHNETWVKGGYVQFDKIPFIKMDLLDNIMKFTSIKVGQMDVNYGDAHFRRSDGGNAIYNPFMENYIMDEFATEIGAEADVNYKGLIGVAGITNGNLNPSLAYIDTTQIATKYSNGHHNPSFLLKLGFDKQVNKKFRARLTGSVYTTAGSLSNTLFGGDRTGSNYSAIMYNAAPGTGTAFNGRFNPSLTDKLTTFMGNLFLKYNLSDELSVESFTTLESAKGRKPSEKLERKANQFATDLVLRFGKAENFFVGARYNTVSADVAAAAGAANSTTTLMAVPAYNVDINRLAISGGWYVTKNIMAKVEYANQKFKNVPNVNYILNGYEFHGLSAEAVISF</sequence>
<dbReference type="KEGG" id="ppn:Palpr_2625"/>
<organism evidence="2 3">
    <name type="scientific">Paludibacter propionicigenes (strain DSM 17365 / JCM 13257 / WB4)</name>
    <dbReference type="NCBI Taxonomy" id="694427"/>
    <lineage>
        <taxon>Bacteria</taxon>
        <taxon>Pseudomonadati</taxon>
        <taxon>Bacteroidota</taxon>
        <taxon>Bacteroidia</taxon>
        <taxon>Bacteroidales</taxon>
        <taxon>Paludibacteraceae</taxon>
        <taxon>Paludibacter</taxon>
    </lineage>
</organism>
<protein>
    <recommendedName>
        <fullName evidence="4">DUF5723 domain-containing protein</fullName>
    </recommendedName>
</protein>
<evidence type="ECO:0008006" key="4">
    <source>
        <dbReference type="Google" id="ProtNLM"/>
    </source>
</evidence>
<dbReference type="STRING" id="694427.Palpr_2625"/>
<keyword evidence="1" id="KW-0732">Signal</keyword>
<dbReference type="eggNOG" id="ENOG502Z848">
    <property type="taxonomic scope" value="Bacteria"/>
</dbReference>
<feature type="signal peptide" evidence="1">
    <location>
        <begin position="1"/>
        <end position="20"/>
    </location>
</feature>
<accession>E4T7R3</accession>
<dbReference type="HOGENOM" id="CLU_650446_0_0_10"/>
<evidence type="ECO:0000313" key="3">
    <source>
        <dbReference type="Proteomes" id="UP000008718"/>
    </source>
</evidence>
<evidence type="ECO:0000256" key="1">
    <source>
        <dbReference type="SAM" id="SignalP"/>
    </source>
</evidence>
<dbReference type="OrthoDB" id="638836at2"/>
<dbReference type="RefSeq" id="WP_013446126.1">
    <property type="nucleotide sequence ID" value="NC_014734.1"/>
</dbReference>
<feature type="chain" id="PRO_5003189245" description="DUF5723 domain-containing protein" evidence="1">
    <location>
        <begin position="21"/>
        <end position="450"/>
    </location>
</feature>
<dbReference type="EMBL" id="CP002345">
    <property type="protein sequence ID" value="ADQ80757.1"/>
    <property type="molecule type" value="Genomic_DNA"/>
</dbReference>
<evidence type="ECO:0000313" key="2">
    <source>
        <dbReference type="EMBL" id="ADQ80757.1"/>
    </source>
</evidence>
<reference key="1">
    <citation type="submission" date="2010-11" db="EMBL/GenBank/DDBJ databases">
        <title>The complete genome of Paludibacter propionicigenes DSM 17365.</title>
        <authorList>
            <consortium name="US DOE Joint Genome Institute (JGI-PGF)"/>
            <person name="Lucas S."/>
            <person name="Copeland A."/>
            <person name="Lapidus A."/>
            <person name="Bruce D."/>
            <person name="Goodwin L."/>
            <person name="Pitluck S."/>
            <person name="Kyrpides N."/>
            <person name="Mavromatis K."/>
            <person name="Ivanova N."/>
            <person name="Munk A.C."/>
            <person name="Brettin T."/>
            <person name="Detter J.C."/>
            <person name="Han C."/>
            <person name="Tapia R."/>
            <person name="Land M."/>
            <person name="Hauser L."/>
            <person name="Markowitz V."/>
            <person name="Cheng J.-F."/>
            <person name="Hugenholtz P."/>
            <person name="Woyke T."/>
            <person name="Wu D."/>
            <person name="Gronow S."/>
            <person name="Wellnitz S."/>
            <person name="Brambilla E."/>
            <person name="Klenk H.-P."/>
            <person name="Eisen J.A."/>
        </authorList>
    </citation>
    <scope>NUCLEOTIDE SEQUENCE</scope>
    <source>
        <strain>WB4</strain>
    </source>
</reference>
<keyword evidence="3" id="KW-1185">Reference proteome</keyword>
<proteinExistence type="predicted"/>
<dbReference type="AlphaFoldDB" id="E4T7R3"/>